<reference evidence="1 2" key="1">
    <citation type="submission" date="2022-06" db="EMBL/GenBank/DDBJ databases">
        <title>Isolation of gut microbiota from human fecal samples.</title>
        <authorList>
            <person name="Pamer E.G."/>
            <person name="Barat B."/>
            <person name="Waligurski E."/>
            <person name="Medina S."/>
            <person name="Paddock L."/>
            <person name="Mostad J."/>
        </authorList>
    </citation>
    <scope>NUCLEOTIDE SEQUENCE [LARGE SCALE GENOMIC DNA]</scope>
    <source>
        <strain evidence="1 2">DFI.7.95</strain>
    </source>
</reference>
<dbReference type="Proteomes" id="UP001524478">
    <property type="component" value="Unassembled WGS sequence"/>
</dbReference>
<gene>
    <name evidence="1" type="ORF">NE686_18050</name>
</gene>
<proteinExistence type="predicted"/>
<evidence type="ECO:0000313" key="1">
    <source>
        <dbReference type="EMBL" id="MCQ4925009.1"/>
    </source>
</evidence>
<evidence type="ECO:0000313" key="2">
    <source>
        <dbReference type="Proteomes" id="UP001524478"/>
    </source>
</evidence>
<accession>A0ABT1SEV5</accession>
<sequence>MNKRQRKKKSRKCIPIIPDETNLLFMSEEERELAFENYQKFVSKYGYRKKYINLRKHLFYVYPMPMGENMRRYLEKIAARCRKREKPNEDNYIDKIYRYKIEAVEDIDGVSDYVVSSDKPIPQKIIDNLKEGYVGINFLKLACNLHGYEYEKDIEDED</sequence>
<keyword evidence="2" id="KW-1185">Reference proteome</keyword>
<name>A0ABT1SEV5_9FIRM</name>
<organism evidence="1 2">
    <name type="scientific">Tissierella carlieri</name>
    <dbReference type="NCBI Taxonomy" id="689904"/>
    <lineage>
        <taxon>Bacteria</taxon>
        <taxon>Bacillati</taxon>
        <taxon>Bacillota</taxon>
        <taxon>Tissierellia</taxon>
        <taxon>Tissierellales</taxon>
        <taxon>Tissierellaceae</taxon>
        <taxon>Tissierella</taxon>
    </lineage>
</organism>
<comment type="caution">
    <text evidence="1">The sequence shown here is derived from an EMBL/GenBank/DDBJ whole genome shotgun (WGS) entry which is preliminary data.</text>
</comment>
<dbReference type="EMBL" id="JANGAC010000017">
    <property type="protein sequence ID" value="MCQ4925009.1"/>
    <property type="molecule type" value="Genomic_DNA"/>
</dbReference>
<dbReference type="RefSeq" id="WP_256312601.1">
    <property type="nucleotide sequence ID" value="NZ_JANGAC010000017.1"/>
</dbReference>
<protein>
    <submittedName>
        <fullName evidence="1">Uncharacterized protein</fullName>
    </submittedName>
</protein>